<dbReference type="AlphaFoldDB" id="A0AAF0DDT8"/>
<evidence type="ECO:0000256" key="1">
    <source>
        <dbReference type="PROSITE-ProRule" id="PRU00175"/>
    </source>
</evidence>
<evidence type="ECO:0000313" key="4">
    <source>
        <dbReference type="EMBL" id="WEW56640.1"/>
    </source>
</evidence>
<feature type="region of interest" description="Disordered" evidence="2">
    <location>
        <begin position="1"/>
        <end position="83"/>
    </location>
</feature>
<dbReference type="Proteomes" id="UP001219355">
    <property type="component" value="Chromosome 1"/>
</dbReference>
<dbReference type="SMART" id="SM00184">
    <property type="entry name" value="RING"/>
    <property type="match status" value="1"/>
</dbReference>
<dbReference type="GO" id="GO:0008270">
    <property type="term" value="F:zinc ion binding"/>
    <property type="evidence" value="ECO:0007669"/>
    <property type="project" value="UniProtKB-KW"/>
</dbReference>
<dbReference type="SUPFAM" id="SSF57850">
    <property type="entry name" value="RING/U-box"/>
    <property type="match status" value="1"/>
</dbReference>
<reference evidence="4" key="1">
    <citation type="submission" date="2023-03" db="EMBL/GenBank/DDBJ databases">
        <title>Emydomyces testavorans Genome Sequence.</title>
        <authorList>
            <person name="Hoyer L."/>
        </authorList>
    </citation>
    <scope>NUCLEOTIDE SEQUENCE</scope>
    <source>
        <strain evidence="4">16-2883</strain>
    </source>
</reference>
<feature type="domain" description="RING-type" evidence="3">
    <location>
        <begin position="352"/>
        <end position="401"/>
    </location>
</feature>
<sequence length="421" mass="45978">MAESRNEPSGEDPSVPITQGDDRRQPEAEQQSSETSDVGQDQRPPIPPATQGEALVGQRATAVGGNWNPPAGSHQTGASDGSTVYPSYNDPAYRAHFPLAGNNLAAGGSFPEAVNSVNNTPSAQQPFSDPIAFQRSWDEYIRREYARRLAFARAYQVPLASVRAAPNTGPNFHAGHMAPSTTGLPIPNHPPLTSIMIDTDRIPIPVVNPTAGGPQMAQGFPAHANFIAPDSNQNRARRRRHSEAFAMNDSQHEDTSVYPSTSRRVRTTAQRAFAAEEARLVPNAAADPFLNPQTINHHALAALAARVRGRTASTEYRRRVLGDSRPVKSLDCGNDGRPKPKDRSEMKVDFECKVCLSQKVDTVIIPCGHAVLCQWCAEQQIPSHPCFPSRPREAVTCPVCRKPVREKECTEESLQFRIYTP</sequence>
<organism evidence="4 5">
    <name type="scientific">Emydomyces testavorans</name>
    <dbReference type="NCBI Taxonomy" id="2070801"/>
    <lineage>
        <taxon>Eukaryota</taxon>
        <taxon>Fungi</taxon>
        <taxon>Dikarya</taxon>
        <taxon>Ascomycota</taxon>
        <taxon>Pezizomycotina</taxon>
        <taxon>Eurotiomycetes</taxon>
        <taxon>Eurotiomycetidae</taxon>
        <taxon>Onygenales</taxon>
        <taxon>Nannizziopsiaceae</taxon>
        <taxon>Emydomyces</taxon>
    </lineage>
</organism>
<gene>
    <name evidence="4" type="ORF">PRK78_002088</name>
</gene>
<keyword evidence="1" id="KW-0862">Zinc</keyword>
<dbReference type="Gene3D" id="3.30.40.10">
    <property type="entry name" value="Zinc/RING finger domain, C3HC4 (zinc finger)"/>
    <property type="match status" value="1"/>
</dbReference>
<feature type="compositionally biased region" description="Polar residues" evidence="2">
    <location>
        <begin position="73"/>
        <end position="83"/>
    </location>
</feature>
<evidence type="ECO:0000256" key="2">
    <source>
        <dbReference type="SAM" id="MobiDB-lite"/>
    </source>
</evidence>
<accession>A0AAF0DDT8</accession>
<dbReference type="Pfam" id="PF13920">
    <property type="entry name" value="zf-C3HC4_3"/>
    <property type="match status" value="1"/>
</dbReference>
<keyword evidence="1" id="KW-0479">Metal-binding</keyword>
<name>A0AAF0DDT8_9EURO</name>
<dbReference type="InterPro" id="IPR013083">
    <property type="entry name" value="Znf_RING/FYVE/PHD"/>
</dbReference>
<feature type="compositionally biased region" description="Polar residues" evidence="2">
    <location>
        <begin position="28"/>
        <end position="39"/>
    </location>
</feature>
<evidence type="ECO:0000259" key="3">
    <source>
        <dbReference type="PROSITE" id="PS50089"/>
    </source>
</evidence>
<protein>
    <recommendedName>
        <fullName evidence="3">RING-type domain-containing protein</fullName>
    </recommendedName>
</protein>
<proteinExistence type="predicted"/>
<dbReference type="EMBL" id="CP120627">
    <property type="protein sequence ID" value="WEW56640.1"/>
    <property type="molecule type" value="Genomic_DNA"/>
</dbReference>
<keyword evidence="1" id="KW-0863">Zinc-finger</keyword>
<dbReference type="PROSITE" id="PS50089">
    <property type="entry name" value="ZF_RING_2"/>
    <property type="match status" value="1"/>
</dbReference>
<evidence type="ECO:0000313" key="5">
    <source>
        <dbReference type="Proteomes" id="UP001219355"/>
    </source>
</evidence>
<dbReference type="InterPro" id="IPR001841">
    <property type="entry name" value="Znf_RING"/>
</dbReference>
<keyword evidence="5" id="KW-1185">Reference proteome</keyword>